<evidence type="ECO:0000259" key="1">
    <source>
        <dbReference type="SMART" id="SM00775"/>
    </source>
</evidence>
<dbReference type="AlphaFoldDB" id="A0A8S3K9Y0"/>
<dbReference type="InterPro" id="IPR013209">
    <property type="entry name" value="LNS2"/>
</dbReference>
<name>A0A8S3K9Y0_9BILA</name>
<gene>
    <name evidence="2" type="ORF">GIL414_LOCUS86372</name>
    <name evidence="3" type="ORF">SMN809_LOCUS84355</name>
</gene>
<dbReference type="GO" id="GO:0045944">
    <property type="term" value="P:positive regulation of transcription by RNA polymerase II"/>
    <property type="evidence" value="ECO:0007669"/>
    <property type="project" value="TreeGrafter"/>
</dbReference>
<sequence>AIQENGYQFIYLSARAIGQSQITRNFLKNVKQYDRELPIGPLLISPDTLMTALYREVIEKKPEYFKIECLKNIASLFPAKNPFYAGFGNRINLIHKNSFLISR</sequence>
<dbReference type="GO" id="GO:0009062">
    <property type="term" value="P:fatty acid catabolic process"/>
    <property type="evidence" value="ECO:0007669"/>
    <property type="project" value="TreeGrafter"/>
</dbReference>
<dbReference type="EMBL" id="CAJOBI010359540">
    <property type="protein sequence ID" value="CAF5225544.1"/>
    <property type="molecule type" value="Genomic_DNA"/>
</dbReference>
<feature type="non-terminal residue" evidence="3">
    <location>
        <position position="1"/>
    </location>
</feature>
<feature type="domain" description="LNS2/PITP" evidence="1">
    <location>
        <begin position="1"/>
        <end position="103"/>
    </location>
</feature>
<organism evidence="3 4">
    <name type="scientific">Rotaria magnacalcarata</name>
    <dbReference type="NCBI Taxonomy" id="392030"/>
    <lineage>
        <taxon>Eukaryota</taxon>
        <taxon>Metazoa</taxon>
        <taxon>Spiralia</taxon>
        <taxon>Gnathifera</taxon>
        <taxon>Rotifera</taxon>
        <taxon>Eurotatoria</taxon>
        <taxon>Bdelloidea</taxon>
        <taxon>Philodinida</taxon>
        <taxon>Philodinidae</taxon>
        <taxon>Rotaria</taxon>
    </lineage>
</organism>
<evidence type="ECO:0000313" key="2">
    <source>
        <dbReference type="EMBL" id="CAF5224972.1"/>
    </source>
</evidence>
<dbReference type="SMART" id="SM00775">
    <property type="entry name" value="LNS2"/>
    <property type="match status" value="1"/>
</dbReference>
<dbReference type="GO" id="GO:0005634">
    <property type="term" value="C:nucleus"/>
    <property type="evidence" value="ECO:0007669"/>
    <property type="project" value="TreeGrafter"/>
</dbReference>
<dbReference type="Proteomes" id="UP000681720">
    <property type="component" value="Unassembled WGS sequence"/>
</dbReference>
<evidence type="ECO:0000313" key="3">
    <source>
        <dbReference type="EMBL" id="CAF5225544.1"/>
    </source>
</evidence>
<dbReference type="PANTHER" id="PTHR12181">
    <property type="entry name" value="LIPIN"/>
    <property type="match status" value="1"/>
</dbReference>
<dbReference type="InterPro" id="IPR026058">
    <property type="entry name" value="LIPIN"/>
</dbReference>
<dbReference type="GO" id="GO:0032869">
    <property type="term" value="P:cellular response to insulin stimulus"/>
    <property type="evidence" value="ECO:0007669"/>
    <property type="project" value="TreeGrafter"/>
</dbReference>
<comment type="caution">
    <text evidence="3">The sequence shown here is derived from an EMBL/GenBank/DDBJ whole genome shotgun (WGS) entry which is preliminary data.</text>
</comment>
<dbReference type="Pfam" id="PF08235">
    <property type="entry name" value="LNS2"/>
    <property type="match status" value="1"/>
</dbReference>
<protein>
    <recommendedName>
        <fullName evidence="1">LNS2/PITP domain-containing protein</fullName>
    </recommendedName>
</protein>
<proteinExistence type="predicted"/>
<dbReference type="GO" id="GO:0019432">
    <property type="term" value="P:triglyceride biosynthetic process"/>
    <property type="evidence" value="ECO:0007669"/>
    <property type="project" value="TreeGrafter"/>
</dbReference>
<dbReference type="PANTHER" id="PTHR12181:SF12">
    <property type="entry name" value="PHOSPHATIDATE PHOSPHATASE"/>
    <property type="match status" value="1"/>
</dbReference>
<dbReference type="GO" id="GO:0008195">
    <property type="term" value="F:phosphatidate phosphatase activity"/>
    <property type="evidence" value="ECO:0007669"/>
    <property type="project" value="TreeGrafter"/>
</dbReference>
<accession>A0A8S3K9Y0</accession>
<dbReference type="InterPro" id="IPR031315">
    <property type="entry name" value="LNS2/PITP"/>
</dbReference>
<dbReference type="EMBL" id="CAJOBJ010374579">
    <property type="protein sequence ID" value="CAF5224972.1"/>
    <property type="molecule type" value="Genomic_DNA"/>
</dbReference>
<reference evidence="3" key="1">
    <citation type="submission" date="2021-02" db="EMBL/GenBank/DDBJ databases">
        <authorList>
            <person name="Nowell W R."/>
        </authorList>
    </citation>
    <scope>NUCLEOTIDE SEQUENCE</scope>
</reference>
<dbReference type="Proteomes" id="UP000676336">
    <property type="component" value="Unassembled WGS sequence"/>
</dbReference>
<dbReference type="GO" id="GO:0003713">
    <property type="term" value="F:transcription coactivator activity"/>
    <property type="evidence" value="ECO:0007669"/>
    <property type="project" value="TreeGrafter"/>
</dbReference>
<evidence type="ECO:0000313" key="4">
    <source>
        <dbReference type="Proteomes" id="UP000676336"/>
    </source>
</evidence>